<dbReference type="SUPFAM" id="SSF52518">
    <property type="entry name" value="Thiamin diphosphate-binding fold (THDP-binding)"/>
    <property type="match status" value="1"/>
</dbReference>
<protein>
    <submittedName>
        <fullName evidence="5">2-oxoisovalerate dehydrogenase subunit beta</fullName>
    </submittedName>
</protein>
<dbReference type="Gene3D" id="3.40.50.970">
    <property type="match status" value="1"/>
</dbReference>
<dbReference type="CDD" id="cd07036">
    <property type="entry name" value="TPP_PYR_E1-PDHc-beta_like"/>
    <property type="match status" value="1"/>
</dbReference>
<dbReference type="RefSeq" id="WP_188431302.1">
    <property type="nucleotide sequence ID" value="NZ_BMEX01000004.1"/>
</dbReference>
<proteinExistence type="predicted"/>
<reference evidence="6" key="1">
    <citation type="journal article" date="2019" name="Int. J. Syst. Evol. Microbiol.">
        <title>The Global Catalogue of Microorganisms (GCM) 10K type strain sequencing project: providing services to taxonomists for standard genome sequencing and annotation.</title>
        <authorList>
            <consortium name="The Broad Institute Genomics Platform"/>
            <consortium name="The Broad Institute Genome Sequencing Center for Infectious Disease"/>
            <person name="Wu L."/>
            <person name="Ma J."/>
        </authorList>
    </citation>
    <scope>NUCLEOTIDE SEQUENCE [LARGE SCALE GENOMIC DNA]</scope>
    <source>
        <strain evidence="6">CGMCC 1.12404</strain>
    </source>
</reference>
<dbReference type="Pfam" id="PF02779">
    <property type="entry name" value="Transket_pyr"/>
    <property type="match status" value="1"/>
</dbReference>
<dbReference type="Proteomes" id="UP000617979">
    <property type="component" value="Unassembled WGS sequence"/>
</dbReference>
<evidence type="ECO:0000259" key="4">
    <source>
        <dbReference type="SMART" id="SM00861"/>
    </source>
</evidence>
<keyword evidence="2" id="KW-0560">Oxidoreductase</keyword>
<gene>
    <name evidence="5" type="ORF">GCM10007416_13990</name>
</gene>
<evidence type="ECO:0000256" key="3">
    <source>
        <dbReference type="ARBA" id="ARBA00023052"/>
    </source>
</evidence>
<dbReference type="PANTHER" id="PTHR43257:SF2">
    <property type="entry name" value="PYRUVATE DEHYDROGENASE E1 COMPONENT SUBUNIT BETA"/>
    <property type="match status" value="1"/>
</dbReference>
<dbReference type="InterPro" id="IPR033248">
    <property type="entry name" value="Transketolase_C"/>
</dbReference>
<dbReference type="EMBL" id="BMEX01000004">
    <property type="protein sequence ID" value="GGA42225.1"/>
    <property type="molecule type" value="Genomic_DNA"/>
</dbReference>
<evidence type="ECO:0000256" key="1">
    <source>
        <dbReference type="ARBA" id="ARBA00001964"/>
    </source>
</evidence>
<name>A0ABQ1GEZ5_9BACL</name>
<dbReference type="InterPro" id="IPR009014">
    <property type="entry name" value="Transketo_C/PFOR_II"/>
</dbReference>
<dbReference type="Pfam" id="PF02780">
    <property type="entry name" value="Transketolase_C"/>
    <property type="match status" value="1"/>
</dbReference>
<dbReference type="SMART" id="SM00861">
    <property type="entry name" value="Transket_pyr"/>
    <property type="match status" value="1"/>
</dbReference>
<dbReference type="PANTHER" id="PTHR43257">
    <property type="entry name" value="PYRUVATE DEHYDROGENASE E1 COMPONENT BETA SUBUNIT"/>
    <property type="match status" value="1"/>
</dbReference>
<comment type="cofactor">
    <cofactor evidence="1">
        <name>thiamine diphosphate</name>
        <dbReference type="ChEBI" id="CHEBI:58937"/>
    </cofactor>
</comment>
<feature type="domain" description="Transketolase-like pyrimidine-binding" evidence="4">
    <location>
        <begin position="4"/>
        <end position="179"/>
    </location>
</feature>
<comment type="caution">
    <text evidence="5">The sequence shown here is derived from an EMBL/GenBank/DDBJ whole genome shotgun (WGS) entry which is preliminary data.</text>
</comment>
<dbReference type="InterPro" id="IPR005475">
    <property type="entry name" value="Transketolase-like_Pyr-bd"/>
</dbReference>
<evidence type="ECO:0000256" key="2">
    <source>
        <dbReference type="ARBA" id="ARBA00023002"/>
    </source>
</evidence>
<dbReference type="Gene3D" id="3.40.50.920">
    <property type="match status" value="1"/>
</dbReference>
<keyword evidence="6" id="KW-1185">Reference proteome</keyword>
<dbReference type="SUPFAM" id="SSF52922">
    <property type="entry name" value="TK C-terminal domain-like"/>
    <property type="match status" value="1"/>
</dbReference>
<keyword evidence="3" id="KW-0786">Thiamine pyrophosphate</keyword>
<accession>A0ABQ1GEZ5</accession>
<dbReference type="InterPro" id="IPR029061">
    <property type="entry name" value="THDP-binding"/>
</dbReference>
<organism evidence="5 6">
    <name type="scientific">Kroppenstedtia guangzhouensis</name>
    <dbReference type="NCBI Taxonomy" id="1274356"/>
    <lineage>
        <taxon>Bacteria</taxon>
        <taxon>Bacillati</taxon>
        <taxon>Bacillota</taxon>
        <taxon>Bacilli</taxon>
        <taxon>Bacillales</taxon>
        <taxon>Thermoactinomycetaceae</taxon>
        <taxon>Kroppenstedtia</taxon>
    </lineage>
</organism>
<evidence type="ECO:0000313" key="5">
    <source>
        <dbReference type="EMBL" id="GGA42225.1"/>
    </source>
</evidence>
<evidence type="ECO:0000313" key="6">
    <source>
        <dbReference type="Proteomes" id="UP000617979"/>
    </source>
</evidence>
<sequence>MAEKTLVQGIHDGLRTALGQYEEVVVLGEDVGKNGGVFRATEGLWEEFGDERVIDTPLAEAGIVGAAIGMAVNGLRPVAEIQFMGFIYPAFEQIVTHAARLRTRTQGQYPASLVIRAPYGGGIRAPELHSDSTESLFVHTPGLKVVVPSTPADAKGLLLASIRDPDPVIYLEPMKIYRSFREEVPEGWYEVPIGKARKVREGDDVTLITWGAMVPVAQRAARSCAERGISCEVLDLRSLYPLDEEAVIASVKKTGRAVIIHEAPKTAGMGAELAARIHELAFLWMEAPVERVTGYDVPVPMFALEDEFLPSPGRIEAAVRKVIHF</sequence>